<evidence type="ECO:0000313" key="1">
    <source>
        <dbReference type="EMBL" id="KAF2723033.1"/>
    </source>
</evidence>
<dbReference type="AlphaFoldDB" id="A0A9P4Q9E1"/>
<organism evidence="1 2">
    <name type="scientific">Polychaeton citri CBS 116435</name>
    <dbReference type="NCBI Taxonomy" id="1314669"/>
    <lineage>
        <taxon>Eukaryota</taxon>
        <taxon>Fungi</taxon>
        <taxon>Dikarya</taxon>
        <taxon>Ascomycota</taxon>
        <taxon>Pezizomycotina</taxon>
        <taxon>Dothideomycetes</taxon>
        <taxon>Dothideomycetidae</taxon>
        <taxon>Capnodiales</taxon>
        <taxon>Capnodiaceae</taxon>
        <taxon>Polychaeton</taxon>
    </lineage>
</organism>
<protein>
    <submittedName>
        <fullName evidence="1">Uncharacterized protein</fullName>
    </submittedName>
</protein>
<dbReference type="EMBL" id="MU003778">
    <property type="protein sequence ID" value="KAF2723033.1"/>
    <property type="molecule type" value="Genomic_DNA"/>
</dbReference>
<dbReference type="PROSITE" id="PS51257">
    <property type="entry name" value="PROKAR_LIPOPROTEIN"/>
    <property type="match status" value="1"/>
</dbReference>
<gene>
    <name evidence="1" type="ORF">K431DRAFT_30725</name>
</gene>
<keyword evidence="2" id="KW-1185">Reference proteome</keyword>
<accession>A0A9P4Q9E1</accession>
<comment type="caution">
    <text evidence="1">The sequence shown here is derived from an EMBL/GenBank/DDBJ whole genome shotgun (WGS) entry which is preliminary data.</text>
</comment>
<evidence type="ECO:0000313" key="2">
    <source>
        <dbReference type="Proteomes" id="UP000799441"/>
    </source>
</evidence>
<reference evidence="1" key="1">
    <citation type="journal article" date="2020" name="Stud. Mycol.">
        <title>101 Dothideomycetes genomes: a test case for predicting lifestyles and emergence of pathogens.</title>
        <authorList>
            <person name="Haridas S."/>
            <person name="Albert R."/>
            <person name="Binder M."/>
            <person name="Bloem J."/>
            <person name="Labutti K."/>
            <person name="Salamov A."/>
            <person name="Andreopoulos B."/>
            <person name="Baker S."/>
            <person name="Barry K."/>
            <person name="Bills G."/>
            <person name="Bluhm B."/>
            <person name="Cannon C."/>
            <person name="Castanera R."/>
            <person name="Culley D."/>
            <person name="Daum C."/>
            <person name="Ezra D."/>
            <person name="Gonzalez J."/>
            <person name="Henrissat B."/>
            <person name="Kuo A."/>
            <person name="Liang C."/>
            <person name="Lipzen A."/>
            <person name="Lutzoni F."/>
            <person name="Magnuson J."/>
            <person name="Mondo S."/>
            <person name="Nolan M."/>
            <person name="Ohm R."/>
            <person name="Pangilinan J."/>
            <person name="Park H.-J."/>
            <person name="Ramirez L."/>
            <person name="Alfaro M."/>
            <person name="Sun H."/>
            <person name="Tritt A."/>
            <person name="Yoshinaga Y."/>
            <person name="Zwiers L.-H."/>
            <person name="Turgeon B."/>
            <person name="Goodwin S."/>
            <person name="Spatafora J."/>
            <person name="Crous P."/>
            <person name="Grigoriev I."/>
        </authorList>
    </citation>
    <scope>NUCLEOTIDE SEQUENCE</scope>
    <source>
        <strain evidence="1">CBS 116435</strain>
    </source>
</reference>
<dbReference type="Proteomes" id="UP000799441">
    <property type="component" value="Unassembled WGS sequence"/>
</dbReference>
<proteinExistence type="predicted"/>
<name>A0A9P4Q9E1_9PEZI</name>
<sequence>MQSRLAEQMGQRVDEHMAQSLTQIVLASVSCLRAVGTSLWLHRKALCQDGPVATDSALKVEATGRVSIEASKSLHPDYCRSRKTSCSIMRSRRLQSAFPSQWRFCRGAAKSLLGGAFWQPIRFSSISSCRIIGHATSLTECRSAKDGW</sequence>